<evidence type="ECO:0000256" key="3">
    <source>
        <dbReference type="ARBA" id="ARBA00022989"/>
    </source>
</evidence>
<reference evidence="6 7" key="1">
    <citation type="journal article" date="2015" name="Genome Biol. Evol.">
        <title>Distinctive Genome Reduction Rates Revealed by Genomic Analyses of Two Coxiella-Like Endosymbionts in Ticks.</title>
        <authorList>
            <person name="Gottlieb Y."/>
            <person name="Lalzar I."/>
            <person name="Klasson L."/>
        </authorList>
    </citation>
    <scope>NUCLEOTIDE SEQUENCE [LARGE SCALE GENOMIC DNA]</scope>
    <source>
        <strain evidence="6 7">CRt</strain>
    </source>
</reference>
<dbReference type="Gene3D" id="1.20.1740.10">
    <property type="entry name" value="Amino acid/polyamine transporter I"/>
    <property type="match status" value="1"/>
</dbReference>
<keyword evidence="4 5" id="KW-0472">Membrane</keyword>
<keyword evidence="3 5" id="KW-1133">Transmembrane helix</keyword>
<dbReference type="Proteomes" id="UP000063965">
    <property type="component" value="Chromosome"/>
</dbReference>
<feature type="transmembrane region" description="Helical" evidence="5">
    <location>
        <begin position="494"/>
        <end position="513"/>
    </location>
</feature>
<evidence type="ECO:0000256" key="4">
    <source>
        <dbReference type="ARBA" id="ARBA00023136"/>
    </source>
</evidence>
<feature type="transmembrane region" description="Helical" evidence="5">
    <location>
        <begin position="205"/>
        <end position="222"/>
    </location>
</feature>
<evidence type="ECO:0000256" key="2">
    <source>
        <dbReference type="ARBA" id="ARBA00022692"/>
    </source>
</evidence>
<keyword evidence="2 5" id="KW-0812">Transmembrane</keyword>
<feature type="transmembrane region" description="Helical" evidence="5">
    <location>
        <begin position="243"/>
        <end position="266"/>
    </location>
</feature>
<dbReference type="PANTHER" id="PTHR47547:SF1">
    <property type="entry name" value="ASPARTATE-PROTON SYMPORTER"/>
    <property type="match status" value="1"/>
</dbReference>
<feature type="transmembrane region" description="Helical" evidence="5">
    <location>
        <begin position="81"/>
        <end position="99"/>
    </location>
</feature>
<dbReference type="PIRSF" id="PIRSF006060">
    <property type="entry name" value="AA_transporter"/>
    <property type="match status" value="1"/>
</dbReference>
<accession>A0ABM5UUD5</accession>
<protein>
    <submittedName>
        <fullName evidence="6">Amino acid permease</fullName>
    </submittedName>
</protein>
<evidence type="ECO:0000313" key="6">
    <source>
        <dbReference type="EMBL" id="AKQ33592.1"/>
    </source>
</evidence>
<feature type="transmembrane region" description="Helical" evidence="5">
    <location>
        <begin position="409"/>
        <end position="429"/>
    </location>
</feature>
<dbReference type="PANTHER" id="PTHR47547">
    <property type="match status" value="1"/>
</dbReference>
<comment type="subcellular location">
    <subcellularLocation>
        <location evidence="1">Membrane</location>
        <topology evidence="1">Multi-pass membrane protein</topology>
    </subcellularLocation>
</comment>
<sequence>MNNIHAYKRRIGPIGLMMSAVSAMIGSGWLFSFLYVGRLAGPASILAWIFGGVLVVIVALTYAEIATMFPITGGSTRFPQLTHGTFVSLFFGWITWFNLMTAPATEVQAMIQYSTNYWPDLIRQHGAGVHGLSSEGYLIATFMMMGFSLINIYSIRFITRLNNIFSFWKLIIPILTAIVLMIVSFHPHNFANLRYGGFLPNGWKGVFAALATGGILFAFNGFKQAVELAGEAENPSRTVMVAILGSLAIVLIIHLLFQIGFIGALSPHSLSKGWLYIHFIGDARPLAGLLMTLGLSWMAILIYVDALVATSAAGLVYSTSAARTLYGLSTNRQLPKFLQEVNKKGIPAKAVLINFIVGMTFFLPFQGWYAMAEFMSSIIALSYITGPICCLSLRYQLPNHKRVFRLPLATIWSFIGFYICTLIIYWTGWGVVSKLGISLVVSFLLFIIYRLFSERPRGIHMNWRASLWMWPYLIGLSLISYLGSYGGGREAISFGWDFLYLGILSLISLYLAVSFRASDKHVKDTLARFEEEVTTGIPTTVPDEEVESH</sequence>
<feature type="transmembrane region" description="Helical" evidence="5">
    <location>
        <begin position="435"/>
        <end position="453"/>
    </location>
</feature>
<feature type="transmembrane region" description="Helical" evidence="5">
    <location>
        <begin position="45"/>
        <end position="69"/>
    </location>
</feature>
<dbReference type="InterPro" id="IPR002293">
    <property type="entry name" value="AA/rel_permease1"/>
</dbReference>
<feature type="transmembrane region" description="Helical" evidence="5">
    <location>
        <begin position="465"/>
        <end position="482"/>
    </location>
</feature>
<feature type="transmembrane region" description="Helical" evidence="5">
    <location>
        <begin position="12"/>
        <end position="33"/>
    </location>
</feature>
<name>A0ABM5UUD5_9COXI</name>
<dbReference type="Pfam" id="PF13520">
    <property type="entry name" value="AA_permease_2"/>
    <property type="match status" value="1"/>
</dbReference>
<feature type="transmembrane region" description="Helical" evidence="5">
    <location>
        <begin position="286"/>
        <end position="317"/>
    </location>
</feature>
<keyword evidence="7" id="KW-1185">Reference proteome</keyword>
<evidence type="ECO:0000256" key="1">
    <source>
        <dbReference type="ARBA" id="ARBA00004141"/>
    </source>
</evidence>
<dbReference type="InterPro" id="IPR052962">
    <property type="entry name" value="AA_Transporter_AGT"/>
</dbReference>
<proteinExistence type="predicted"/>
<evidence type="ECO:0000256" key="5">
    <source>
        <dbReference type="SAM" id="Phobius"/>
    </source>
</evidence>
<gene>
    <name evidence="6" type="ORF">CleRT_07820</name>
</gene>
<evidence type="ECO:0000313" key="7">
    <source>
        <dbReference type="Proteomes" id="UP000063965"/>
    </source>
</evidence>
<feature type="transmembrane region" description="Helical" evidence="5">
    <location>
        <begin position="351"/>
        <end position="371"/>
    </location>
</feature>
<organism evidence="6 7">
    <name type="scientific">Candidatus Coxiella mudrowiae</name>
    <dbReference type="NCBI Taxonomy" id="2054173"/>
    <lineage>
        <taxon>Bacteria</taxon>
        <taxon>Pseudomonadati</taxon>
        <taxon>Pseudomonadota</taxon>
        <taxon>Gammaproteobacteria</taxon>
        <taxon>Legionellales</taxon>
        <taxon>Coxiellaceae</taxon>
        <taxon>Coxiella</taxon>
    </lineage>
</organism>
<feature type="transmembrane region" description="Helical" evidence="5">
    <location>
        <begin position="136"/>
        <end position="155"/>
    </location>
</feature>
<dbReference type="EMBL" id="CP011126">
    <property type="protein sequence ID" value="AKQ33592.1"/>
    <property type="molecule type" value="Genomic_DNA"/>
</dbReference>
<dbReference type="RefSeq" id="WP_048875191.1">
    <property type="nucleotide sequence ID" value="NZ_CP011126.1"/>
</dbReference>
<feature type="transmembrane region" description="Helical" evidence="5">
    <location>
        <begin position="377"/>
        <end position="397"/>
    </location>
</feature>
<feature type="transmembrane region" description="Helical" evidence="5">
    <location>
        <begin position="167"/>
        <end position="185"/>
    </location>
</feature>